<dbReference type="InterPro" id="IPR003313">
    <property type="entry name" value="AraC-bd"/>
</dbReference>
<dbReference type="Gene3D" id="1.10.10.60">
    <property type="entry name" value="Homeodomain-like"/>
    <property type="match status" value="2"/>
</dbReference>
<proteinExistence type="predicted"/>
<dbReference type="PRINTS" id="PR00032">
    <property type="entry name" value="HTHARAC"/>
</dbReference>
<dbReference type="InterPro" id="IPR020449">
    <property type="entry name" value="Tscrpt_reg_AraC-type_HTH"/>
</dbReference>
<dbReference type="InterPro" id="IPR018060">
    <property type="entry name" value="HTH_AraC"/>
</dbReference>
<dbReference type="Gene3D" id="2.60.120.10">
    <property type="entry name" value="Jelly Rolls"/>
    <property type="match status" value="1"/>
</dbReference>
<evidence type="ECO:0000256" key="2">
    <source>
        <dbReference type="ARBA" id="ARBA00023125"/>
    </source>
</evidence>
<feature type="domain" description="HTH araC/xylS-type" evidence="4">
    <location>
        <begin position="155"/>
        <end position="253"/>
    </location>
</feature>
<dbReference type="CDD" id="cd02208">
    <property type="entry name" value="cupin_RmlC-like"/>
    <property type="match status" value="1"/>
</dbReference>
<dbReference type="EMBL" id="JAGRPV010000001">
    <property type="protein sequence ID" value="MDI4648628.1"/>
    <property type="molecule type" value="Genomic_DNA"/>
</dbReference>
<keyword evidence="3" id="KW-0804">Transcription</keyword>
<comment type="caution">
    <text evidence="5">The sequence shown here is derived from an EMBL/GenBank/DDBJ whole genome shotgun (WGS) entry which is preliminary data.</text>
</comment>
<dbReference type="PANTHER" id="PTHR43280:SF2">
    <property type="entry name" value="HTH-TYPE TRANSCRIPTIONAL REGULATOR EXSA"/>
    <property type="match status" value="1"/>
</dbReference>
<dbReference type="PROSITE" id="PS00041">
    <property type="entry name" value="HTH_ARAC_FAMILY_1"/>
    <property type="match status" value="1"/>
</dbReference>
<protein>
    <submittedName>
        <fullName evidence="5">Helix-turn-helix domain-containing protein</fullName>
    </submittedName>
</protein>
<name>A0ABT6TP55_9BACL</name>
<dbReference type="InterPro" id="IPR009057">
    <property type="entry name" value="Homeodomain-like_sf"/>
</dbReference>
<dbReference type="Proteomes" id="UP001161691">
    <property type="component" value="Unassembled WGS sequence"/>
</dbReference>
<keyword evidence="2" id="KW-0238">DNA-binding</keyword>
<dbReference type="PROSITE" id="PS01124">
    <property type="entry name" value="HTH_ARAC_FAMILY_2"/>
    <property type="match status" value="1"/>
</dbReference>
<evidence type="ECO:0000259" key="4">
    <source>
        <dbReference type="PROSITE" id="PS01124"/>
    </source>
</evidence>
<evidence type="ECO:0000256" key="1">
    <source>
        <dbReference type="ARBA" id="ARBA00023015"/>
    </source>
</evidence>
<accession>A0ABT6TP55</accession>
<dbReference type="RefSeq" id="WP_282911327.1">
    <property type="nucleotide sequence ID" value="NZ_JAGRPV010000001.1"/>
</dbReference>
<dbReference type="InterPro" id="IPR011051">
    <property type="entry name" value="RmlC_Cupin_sf"/>
</dbReference>
<evidence type="ECO:0000313" key="6">
    <source>
        <dbReference type="Proteomes" id="UP001161691"/>
    </source>
</evidence>
<dbReference type="InterPro" id="IPR014710">
    <property type="entry name" value="RmlC-like_jellyroll"/>
</dbReference>
<dbReference type="SUPFAM" id="SSF51182">
    <property type="entry name" value="RmlC-like cupins"/>
    <property type="match status" value="1"/>
</dbReference>
<dbReference type="Pfam" id="PF02311">
    <property type="entry name" value="AraC_binding"/>
    <property type="match status" value="1"/>
</dbReference>
<reference evidence="5" key="1">
    <citation type="submission" date="2023-04" db="EMBL/GenBank/DDBJ databases">
        <title>Comparative genomic analysis of Cohnella hashimotonis sp. nov., isolated from the International Space Station.</title>
        <authorList>
            <person name="Venkateswaran K."/>
            <person name="Simpson A."/>
        </authorList>
    </citation>
    <scope>NUCLEOTIDE SEQUENCE</scope>
    <source>
        <strain evidence="5">F6_2S_P_1</strain>
    </source>
</reference>
<keyword evidence="1" id="KW-0805">Transcription regulation</keyword>
<dbReference type="PANTHER" id="PTHR43280">
    <property type="entry name" value="ARAC-FAMILY TRANSCRIPTIONAL REGULATOR"/>
    <property type="match status" value="1"/>
</dbReference>
<dbReference type="SMART" id="SM00342">
    <property type="entry name" value="HTH_ARAC"/>
    <property type="match status" value="1"/>
</dbReference>
<dbReference type="InterPro" id="IPR018062">
    <property type="entry name" value="HTH_AraC-typ_CS"/>
</dbReference>
<dbReference type="Pfam" id="PF12833">
    <property type="entry name" value="HTH_18"/>
    <property type="match status" value="1"/>
</dbReference>
<keyword evidence="6" id="KW-1185">Reference proteome</keyword>
<dbReference type="SUPFAM" id="SSF46689">
    <property type="entry name" value="Homeodomain-like"/>
    <property type="match status" value="2"/>
</dbReference>
<organism evidence="5 6">
    <name type="scientific">Cohnella hashimotonis</name>
    <dbReference type="NCBI Taxonomy" id="2826895"/>
    <lineage>
        <taxon>Bacteria</taxon>
        <taxon>Bacillati</taxon>
        <taxon>Bacillota</taxon>
        <taxon>Bacilli</taxon>
        <taxon>Bacillales</taxon>
        <taxon>Paenibacillaceae</taxon>
        <taxon>Cohnella</taxon>
    </lineage>
</organism>
<evidence type="ECO:0000256" key="3">
    <source>
        <dbReference type="ARBA" id="ARBA00023163"/>
    </source>
</evidence>
<gene>
    <name evidence="5" type="ORF">KB449_26985</name>
</gene>
<sequence>MHARLDFLFPVTHVPGNDVTLHRHGCHELVYYLKGNGRTRIGDRDYEFREDDYALIRPGTLHDERHAAPTEVLCLGFAPLRESALPEGVFSDHRSKDCEDDHAPVLPLLLGMAKEMRNKDEDYAGMLDLLASQLVLLLRRRLTGGSPTYAEDKFRYAINYMNENFHQRIDFASLAAMAGYSPDRYRHLFKAHTGASPGRYVLGRRIDHARTLLRETERSISGIASDCGFASDSQFCSLFKRETGWSPGAYRKANA</sequence>
<evidence type="ECO:0000313" key="5">
    <source>
        <dbReference type="EMBL" id="MDI4648628.1"/>
    </source>
</evidence>